<feature type="non-terminal residue" evidence="1">
    <location>
        <position position="214"/>
    </location>
</feature>
<gene>
    <name evidence="1" type="ORF">AKO1_005050</name>
</gene>
<dbReference type="EMBL" id="JAOPGA020001037">
    <property type="protein sequence ID" value="KAL0484380.1"/>
    <property type="molecule type" value="Genomic_DNA"/>
</dbReference>
<evidence type="ECO:0000313" key="2">
    <source>
        <dbReference type="Proteomes" id="UP001431209"/>
    </source>
</evidence>
<keyword evidence="2" id="KW-1185">Reference proteome</keyword>
<reference evidence="1 2" key="1">
    <citation type="submission" date="2024-03" db="EMBL/GenBank/DDBJ databases">
        <title>The Acrasis kona genome and developmental transcriptomes reveal deep origins of eukaryotic multicellular pathways.</title>
        <authorList>
            <person name="Sheikh S."/>
            <person name="Fu C.-J."/>
            <person name="Brown M.W."/>
            <person name="Baldauf S.L."/>
        </authorList>
    </citation>
    <scope>NUCLEOTIDE SEQUENCE [LARGE SCALE GENOMIC DNA]</scope>
    <source>
        <strain evidence="1 2">ATCC MYA-3509</strain>
    </source>
</reference>
<organism evidence="1 2">
    <name type="scientific">Acrasis kona</name>
    <dbReference type="NCBI Taxonomy" id="1008807"/>
    <lineage>
        <taxon>Eukaryota</taxon>
        <taxon>Discoba</taxon>
        <taxon>Heterolobosea</taxon>
        <taxon>Tetramitia</taxon>
        <taxon>Eutetramitia</taxon>
        <taxon>Acrasidae</taxon>
        <taxon>Acrasis</taxon>
    </lineage>
</organism>
<evidence type="ECO:0000313" key="1">
    <source>
        <dbReference type="EMBL" id="KAL0484380.1"/>
    </source>
</evidence>
<accession>A0AAW2Z625</accession>
<comment type="caution">
    <text evidence="1">The sequence shown here is derived from an EMBL/GenBank/DDBJ whole genome shotgun (WGS) entry which is preliminary data.</text>
</comment>
<sequence length="214" mass="25329">MTRIQSQLNSSLEVATKKFKEEVDHIKQEVMSANNNPNNLTTSIHIDKFKMEHDLKCNKSQRELEERINSKLSDIENRHNNAISQLKMQIENSFNLQNDLITKMNEEQRWMEEEAIRMRVEHEARIKQEMLQLEDRMRKERDEAVQRAIRIESQFRSLAQNLQKAVDQHSLETNTFSTPPTNQRRDIRLNESELGLNMSGHDLIQALLQRSNHQ</sequence>
<dbReference type="Proteomes" id="UP001431209">
    <property type="component" value="Unassembled WGS sequence"/>
</dbReference>
<dbReference type="AlphaFoldDB" id="A0AAW2Z625"/>
<name>A0AAW2Z625_9EUKA</name>
<proteinExistence type="predicted"/>
<protein>
    <submittedName>
        <fullName evidence="1">Uncharacterized protein</fullName>
    </submittedName>
</protein>